<reference evidence="4" key="1">
    <citation type="journal article" date="2004" name="J. Bacteriol.">
        <title>An evolutionary hot spot: the pNGR234b replicon of Rhizobium sp. strain NGR234.</title>
        <authorList>
            <person name="Streit W.R."/>
            <person name="Schmitz R.A."/>
            <person name="Perret X."/>
            <person name="Staehelin C."/>
            <person name="Deakin W.J."/>
            <person name="Raasch C."/>
            <person name="Liesegang H."/>
            <person name="Broughton W.J."/>
        </authorList>
    </citation>
    <scope>NUCLEOTIDE SEQUENCE [LARGE SCALE GENOMIC DNA]</scope>
    <source>
        <strain evidence="4">NBRC 101917 / NGR234</strain>
    </source>
</reference>
<sequence>MANGFIGRFYKQPPQESAGLRQIGEIAANGPAAVVAVPKEAAAEAAVEDGGPLGLDMVSERVNLHRHLLDQINLGILDTLDEEEIAAEIRPLVKEYIRRNNSPLNAKEINDLVRDITDEMLGLGPIEPLLADETVADILINGHKSVYVERRGQLESTAVRFKDEDHLLRVINKIVSAVGRRVDESTPMVDARLKDGSRVNVAIRPISVDGPLVSIRKFTRKPLTLERLVEYGAMADQMRILLSAAVKGRVSMIISGGTGSGKTTLLNALSSQISEKERLITIEDAAELQLQQPHVGRMETRPPTLDGRNEIRQRELLKNALRMRPDRIIVGEVRGEEAFDMLQAMNTGHEGSMTTIHANTPRDAVSRLEQMVGMAGMPMSQLSVRSQIASAITIIVQVQRLSDGSRKVVSVSEITGMEGEVVQMQEIMRFKKTGTDENGRIQGEFRATGLRPRFIEEFAEVGVIISPAIFEPGKPLQTGPGKP</sequence>
<dbReference type="PANTHER" id="PTHR30486:SF15">
    <property type="entry name" value="TYPE II_IV SECRETION SYSTEM ATPASE"/>
    <property type="match status" value="1"/>
</dbReference>
<proteinExistence type="inferred from homology"/>
<dbReference type="HOGENOM" id="CLU_005379_4_1_5"/>
<dbReference type="KEGG" id="rhi:NGR_b10790"/>
<dbReference type="InterPro" id="IPR001482">
    <property type="entry name" value="T2SS/T4SS_dom"/>
</dbReference>
<accession>C3KR24</accession>
<feature type="domain" description="Bacterial type II secretion system protein E" evidence="2">
    <location>
        <begin position="122"/>
        <end position="420"/>
    </location>
</feature>
<dbReference type="RefSeq" id="WP_015887177.1">
    <property type="nucleotide sequence ID" value="NC_012586.1"/>
</dbReference>
<dbReference type="AlphaFoldDB" id="C3KR24"/>
<dbReference type="CDD" id="cd01130">
    <property type="entry name" value="VirB11-like_ATPase"/>
    <property type="match status" value="1"/>
</dbReference>
<evidence type="ECO:0000256" key="1">
    <source>
        <dbReference type="ARBA" id="ARBA00006611"/>
    </source>
</evidence>
<evidence type="ECO:0000313" key="3">
    <source>
        <dbReference type="EMBL" id="ACP22532.1"/>
    </source>
</evidence>
<evidence type="ECO:0000259" key="2">
    <source>
        <dbReference type="Pfam" id="PF00437"/>
    </source>
</evidence>
<keyword evidence="3" id="KW-0614">Plasmid</keyword>
<dbReference type="InterPro" id="IPR027417">
    <property type="entry name" value="P-loop_NTPase"/>
</dbReference>
<comment type="similarity">
    <text evidence="1">Belongs to the GSP E family.</text>
</comment>
<dbReference type="GO" id="GO:0016887">
    <property type="term" value="F:ATP hydrolysis activity"/>
    <property type="evidence" value="ECO:0007669"/>
    <property type="project" value="InterPro"/>
</dbReference>
<dbReference type="Proteomes" id="UP000001054">
    <property type="component" value="Plasmid pNGR234b"/>
</dbReference>
<dbReference type="Gene3D" id="3.30.450.380">
    <property type="match status" value="1"/>
</dbReference>
<dbReference type="InterPro" id="IPR050921">
    <property type="entry name" value="T4SS_GSP_E_ATPase"/>
</dbReference>
<dbReference type="SUPFAM" id="SSF52540">
    <property type="entry name" value="P-loop containing nucleoside triphosphate hydrolases"/>
    <property type="match status" value="1"/>
</dbReference>
<dbReference type="EMBL" id="CP000874">
    <property type="protein sequence ID" value="ACP22532.1"/>
    <property type="molecule type" value="Genomic_DNA"/>
</dbReference>
<dbReference type="PANTHER" id="PTHR30486">
    <property type="entry name" value="TWITCHING MOTILITY PROTEIN PILT"/>
    <property type="match status" value="1"/>
</dbReference>
<dbReference type="Pfam" id="PF00437">
    <property type="entry name" value="T2SSE"/>
    <property type="match status" value="1"/>
</dbReference>
<organism evidence="3 4">
    <name type="scientific">Sinorhizobium fredii (strain NBRC 101917 / NGR234)</name>
    <dbReference type="NCBI Taxonomy" id="394"/>
    <lineage>
        <taxon>Bacteria</taxon>
        <taxon>Pseudomonadati</taxon>
        <taxon>Pseudomonadota</taxon>
        <taxon>Alphaproteobacteria</taxon>
        <taxon>Hyphomicrobiales</taxon>
        <taxon>Rhizobiaceae</taxon>
        <taxon>Sinorhizobium/Ensifer group</taxon>
        <taxon>Sinorhizobium</taxon>
    </lineage>
</organism>
<dbReference type="Gene3D" id="3.40.50.300">
    <property type="entry name" value="P-loop containing nucleotide triphosphate hydrolases"/>
    <property type="match status" value="1"/>
</dbReference>
<evidence type="ECO:0000313" key="4">
    <source>
        <dbReference type="Proteomes" id="UP000001054"/>
    </source>
</evidence>
<dbReference type="PATRIC" id="fig|394.7.peg.1483"/>
<keyword evidence="4" id="KW-1185">Reference proteome</keyword>
<name>C3KR24_SINFN</name>
<reference evidence="3 4" key="2">
    <citation type="journal article" date="2009" name="Appl. Environ. Microbiol.">
        <title>Rhizobium sp. strain NGR234 possesses a remarkable number of secretion systems.</title>
        <authorList>
            <person name="Schmeisser C."/>
            <person name="Liesegang H."/>
            <person name="Krysciak D."/>
            <person name="Bakkou N."/>
            <person name="Le Quere A."/>
            <person name="Wollherr A."/>
            <person name="Heinemeyer I."/>
            <person name="Morgenstern B."/>
            <person name="Pommerening-Roeser A."/>
            <person name="Flores M."/>
            <person name="Palacios R."/>
            <person name="Brenner S."/>
            <person name="Gottschalk G."/>
            <person name="Schmitz R.A."/>
            <person name="Broughton W.J."/>
            <person name="Perret X."/>
            <person name="Strittmatter A.W."/>
            <person name="Streit W.R."/>
        </authorList>
    </citation>
    <scope>NUCLEOTIDE SEQUENCE [LARGE SCALE GENOMIC DNA]</scope>
    <source>
        <strain evidence="4">NBRC 101917 / NGR234</strain>
    </source>
</reference>
<dbReference type="OrthoDB" id="9810761at2"/>
<gene>
    <name evidence="3" type="primary">cpaF3</name>
    <name evidence="3" type="ordered locus">NGR_b10790</name>
</gene>
<protein>
    <submittedName>
        <fullName evidence="3">CpaF pilus assembly protein, ATPase CpaF</fullName>
    </submittedName>
</protein>
<geneLocation type="plasmid" evidence="4">
    <name>sym pNGR234b</name>
</geneLocation>